<dbReference type="EMBL" id="JAUDFV010000164">
    <property type="protein sequence ID" value="KAL2712835.1"/>
    <property type="molecule type" value="Genomic_DNA"/>
</dbReference>
<evidence type="ECO:0000256" key="1">
    <source>
        <dbReference type="SAM" id="MobiDB-lite"/>
    </source>
</evidence>
<proteinExistence type="predicted"/>
<comment type="caution">
    <text evidence="3">The sequence shown here is derived from an EMBL/GenBank/DDBJ whole genome shotgun (WGS) entry which is preliminary data.</text>
</comment>
<accession>A0ABD1ZZD8</accession>
<keyword evidence="2" id="KW-0812">Transmembrane</keyword>
<reference evidence="3 4" key="1">
    <citation type="journal article" date="2024" name="Ann. Entomol. Soc. Am.">
        <title>Genomic analyses of the southern and eastern yellowjacket wasps (Hymenoptera: Vespidae) reveal evolutionary signatures of social life.</title>
        <authorList>
            <person name="Catto M.A."/>
            <person name="Caine P.B."/>
            <person name="Orr S.E."/>
            <person name="Hunt B.G."/>
            <person name="Goodisman M.A.D."/>
        </authorList>
    </citation>
    <scope>NUCLEOTIDE SEQUENCE [LARGE SCALE GENOMIC DNA]</scope>
    <source>
        <strain evidence="3">233</strain>
        <tissue evidence="3">Head and thorax</tissue>
    </source>
</reference>
<feature type="region of interest" description="Disordered" evidence="1">
    <location>
        <begin position="64"/>
        <end position="85"/>
    </location>
</feature>
<feature type="transmembrane region" description="Helical" evidence="2">
    <location>
        <begin position="38"/>
        <end position="58"/>
    </location>
</feature>
<sequence>MTFVKVSRTKDTISAVGRKKLISKYRDRYSRHSQHRYVTVNSFHIFIYFIRYCLSQLFPTSPLFSRSPPRPSVPGPLVPRPPVPR</sequence>
<gene>
    <name evidence="3" type="ORF">V1478_017426</name>
</gene>
<dbReference type="AlphaFoldDB" id="A0ABD1ZZD8"/>
<dbReference type="Proteomes" id="UP001607302">
    <property type="component" value="Unassembled WGS sequence"/>
</dbReference>
<keyword evidence="2" id="KW-1133">Transmembrane helix</keyword>
<keyword evidence="4" id="KW-1185">Reference proteome</keyword>
<keyword evidence="2" id="KW-0472">Membrane</keyword>
<evidence type="ECO:0000313" key="4">
    <source>
        <dbReference type="Proteomes" id="UP001607302"/>
    </source>
</evidence>
<evidence type="ECO:0000313" key="3">
    <source>
        <dbReference type="EMBL" id="KAL2712835.1"/>
    </source>
</evidence>
<name>A0ABD1ZZD8_VESSQ</name>
<evidence type="ECO:0000256" key="2">
    <source>
        <dbReference type="SAM" id="Phobius"/>
    </source>
</evidence>
<feature type="compositionally biased region" description="Pro residues" evidence="1">
    <location>
        <begin position="68"/>
        <end position="85"/>
    </location>
</feature>
<organism evidence="3 4">
    <name type="scientific">Vespula squamosa</name>
    <name type="common">Southern yellow jacket</name>
    <name type="synonym">Wasp</name>
    <dbReference type="NCBI Taxonomy" id="30214"/>
    <lineage>
        <taxon>Eukaryota</taxon>
        <taxon>Metazoa</taxon>
        <taxon>Ecdysozoa</taxon>
        <taxon>Arthropoda</taxon>
        <taxon>Hexapoda</taxon>
        <taxon>Insecta</taxon>
        <taxon>Pterygota</taxon>
        <taxon>Neoptera</taxon>
        <taxon>Endopterygota</taxon>
        <taxon>Hymenoptera</taxon>
        <taxon>Apocrita</taxon>
        <taxon>Aculeata</taxon>
        <taxon>Vespoidea</taxon>
        <taxon>Vespidae</taxon>
        <taxon>Vespinae</taxon>
        <taxon>Vespula</taxon>
    </lineage>
</organism>
<protein>
    <submittedName>
        <fullName evidence="3">Uncharacterized protein</fullName>
    </submittedName>
</protein>